<proteinExistence type="predicted"/>
<evidence type="ECO:0000256" key="1">
    <source>
        <dbReference type="SAM" id="MobiDB-lite"/>
    </source>
</evidence>
<evidence type="ECO:0000313" key="3">
    <source>
        <dbReference type="Proteomes" id="UP000800097"/>
    </source>
</evidence>
<keyword evidence="3" id="KW-1185">Reference proteome</keyword>
<feature type="region of interest" description="Disordered" evidence="1">
    <location>
        <begin position="1"/>
        <end position="36"/>
    </location>
</feature>
<protein>
    <submittedName>
        <fullName evidence="2">Uncharacterized protein</fullName>
    </submittedName>
</protein>
<sequence length="277" mass="29288">MSDLSSEQTGRIGEGAAAAAREGNVNSTPPTGSSRSCISVGSSSLADWQMADGMRLMLVYGGLESHASGFFPSADRGDGLGWCNIETSEDIAYQSVTESHYSIAFAGRAHLHLDNTALITLLRTIDAHGKQDQQQGLSTGVAVPFRGPANSTEADLTTSCTGRTEMPFATTAVWLAALSSTAVLCPACNASWSLISKPAHGKPTLSQPVGSVPRNLVNAASRQPVLTAAMHLSPTRNSTSTPIRPTSYLCAPRRYRGMPRCHRTLQSWNFSVACCCP</sequence>
<reference evidence="2" key="1">
    <citation type="journal article" date="2020" name="Stud. Mycol.">
        <title>101 Dothideomycetes genomes: a test case for predicting lifestyles and emergence of pathogens.</title>
        <authorList>
            <person name="Haridas S."/>
            <person name="Albert R."/>
            <person name="Binder M."/>
            <person name="Bloem J."/>
            <person name="Labutti K."/>
            <person name="Salamov A."/>
            <person name="Andreopoulos B."/>
            <person name="Baker S."/>
            <person name="Barry K."/>
            <person name="Bills G."/>
            <person name="Bluhm B."/>
            <person name="Cannon C."/>
            <person name="Castanera R."/>
            <person name="Culley D."/>
            <person name="Daum C."/>
            <person name="Ezra D."/>
            <person name="Gonzalez J."/>
            <person name="Henrissat B."/>
            <person name="Kuo A."/>
            <person name="Liang C."/>
            <person name="Lipzen A."/>
            <person name="Lutzoni F."/>
            <person name="Magnuson J."/>
            <person name="Mondo S."/>
            <person name="Nolan M."/>
            <person name="Ohm R."/>
            <person name="Pangilinan J."/>
            <person name="Park H.-J."/>
            <person name="Ramirez L."/>
            <person name="Alfaro M."/>
            <person name="Sun H."/>
            <person name="Tritt A."/>
            <person name="Yoshinaga Y."/>
            <person name="Zwiers L.-H."/>
            <person name="Turgeon B."/>
            <person name="Goodwin S."/>
            <person name="Spatafora J."/>
            <person name="Crous P."/>
            <person name="Grigoriev I."/>
        </authorList>
    </citation>
    <scope>NUCLEOTIDE SEQUENCE</scope>
    <source>
        <strain evidence="2">CBS 379.55</strain>
    </source>
</reference>
<evidence type="ECO:0000313" key="2">
    <source>
        <dbReference type="EMBL" id="KAF2277775.1"/>
    </source>
</evidence>
<dbReference type="Proteomes" id="UP000800097">
    <property type="component" value="Unassembled WGS sequence"/>
</dbReference>
<feature type="compositionally biased region" description="Low complexity" evidence="1">
    <location>
        <begin position="10"/>
        <end position="23"/>
    </location>
</feature>
<dbReference type="RefSeq" id="XP_033655314.1">
    <property type="nucleotide sequence ID" value="XM_033802639.1"/>
</dbReference>
<gene>
    <name evidence="2" type="ORF">EI97DRAFT_500023</name>
</gene>
<name>A0A6A6JNG9_WESOR</name>
<dbReference type="GeneID" id="54555814"/>
<accession>A0A6A6JNG9</accession>
<dbReference type="EMBL" id="ML986489">
    <property type="protein sequence ID" value="KAF2277775.1"/>
    <property type="molecule type" value="Genomic_DNA"/>
</dbReference>
<dbReference type="AlphaFoldDB" id="A0A6A6JNG9"/>
<organism evidence="2 3">
    <name type="scientific">Westerdykella ornata</name>
    <dbReference type="NCBI Taxonomy" id="318751"/>
    <lineage>
        <taxon>Eukaryota</taxon>
        <taxon>Fungi</taxon>
        <taxon>Dikarya</taxon>
        <taxon>Ascomycota</taxon>
        <taxon>Pezizomycotina</taxon>
        <taxon>Dothideomycetes</taxon>
        <taxon>Pleosporomycetidae</taxon>
        <taxon>Pleosporales</taxon>
        <taxon>Sporormiaceae</taxon>
        <taxon>Westerdykella</taxon>
    </lineage>
</organism>